<dbReference type="EMBL" id="UZAI01018174">
    <property type="protein sequence ID" value="VDP34109.1"/>
    <property type="molecule type" value="Genomic_DNA"/>
</dbReference>
<sequence>MIRDDAKVKSKVYCYHLSNTESLNESCLCICNPPRVLLVTYLLIFKNKLIT</sequence>
<reference evidence="1 2" key="1">
    <citation type="submission" date="2018-11" db="EMBL/GenBank/DDBJ databases">
        <authorList>
            <consortium name="Pathogen Informatics"/>
        </authorList>
    </citation>
    <scope>NUCLEOTIDE SEQUENCE [LARGE SCALE GENOMIC DNA]</scope>
    <source>
        <strain evidence="1 2">Zambia</strain>
    </source>
</reference>
<proteinExistence type="predicted"/>
<keyword evidence="2" id="KW-1185">Reference proteome</keyword>
<protein>
    <submittedName>
        <fullName evidence="1">Uncharacterized protein</fullName>
    </submittedName>
</protein>
<evidence type="ECO:0000313" key="2">
    <source>
        <dbReference type="Proteomes" id="UP000277204"/>
    </source>
</evidence>
<name>A0A183MVK7_9TREM</name>
<organism evidence="1 2">
    <name type="scientific">Schistosoma margrebowiei</name>
    <dbReference type="NCBI Taxonomy" id="48269"/>
    <lineage>
        <taxon>Eukaryota</taxon>
        <taxon>Metazoa</taxon>
        <taxon>Spiralia</taxon>
        <taxon>Lophotrochozoa</taxon>
        <taxon>Platyhelminthes</taxon>
        <taxon>Trematoda</taxon>
        <taxon>Digenea</taxon>
        <taxon>Strigeidida</taxon>
        <taxon>Schistosomatoidea</taxon>
        <taxon>Schistosomatidae</taxon>
        <taxon>Schistosoma</taxon>
    </lineage>
</organism>
<gene>
    <name evidence="1" type="ORF">SMRZ_LOCUS20082</name>
</gene>
<accession>A0A183MVK7</accession>
<dbReference type="Proteomes" id="UP000277204">
    <property type="component" value="Unassembled WGS sequence"/>
</dbReference>
<dbReference type="AlphaFoldDB" id="A0A183MVK7"/>
<evidence type="ECO:0000313" key="1">
    <source>
        <dbReference type="EMBL" id="VDP34109.1"/>
    </source>
</evidence>